<proteinExistence type="inferred from homology"/>
<comment type="similarity">
    <text evidence="1">Belongs to the ARG7 family.</text>
</comment>
<dbReference type="PANTHER" id="PTHR31374">
    <property type="entry name" value="AUXIN-INDUCED PROTEIN-LIKE-RELATED"/>
    <property type="match status" value="1"/>
</dbReference>
<dbReference type="Proteomes" id="UP000652761">
    <property type="component" value="Unassembled WGS sequence"/>
</dbReference>
<feature type="region of interest" description="Disordered" evidence="2">
    <location>
        <begin position="258"/>
        <end position="277"/>
    </location>
</feature>
<keyword evidence="4" id="KW-1185">Reference proteome</keyword>
<dbReference type="AlphaFoldDB" id="A0A843XDC1"/>
<reference evidence="3" key="1">
    <citation type="submission" date="2017-07" db="EMBL/GenBank/DDBJ databases">
        <title>Taro Niue Genome Assembly and Annotation.</title>
        <authorList>
            <person name="Atibalentja N."/>
            <person name="Keating K."/>
            <person name="Fields C.J."/>
        </authorList>
    </citation>
    <scope>NUCLEOTIDE SEQUENCE</scope>
    <source>
        <strain evidence="3">Niue_2</strain>
        <tissue evidence="3">Leaf</tissue>
    </source>
</reference>
<dbReference type="InterPro" id="IPR003676">
    <property type="entry name" value="SAUR_fam"/>
</dbReference>
<dbReference type="Pfam" id="PF02519">
    <property type="entry name" value="Auxin_inducible"/>
    <property type="match status" value="3"/>
</dbReference>
<evidence type="ECO:0000256" key="1">
    <source>
        <dbReference type="ARBA" id="ARBA00006974"/>
    </source>
</evidence>
<dbReference type="EMBL" id="NMUH01007466">
    <property type="protein sequence ID" value="MQM17316.1"/>
    <property type="molecule type" value="Genomic_DNA"/>
</dbReference>
<feature type="compositionally biased region" description="Basic and acidic residues" evidence="2">
    <location>
        <begin position="28"/>
        <end position="46"/>
    </location>
</feature>
<gene>
    <name evidence="3" type="ORF">Taro_050287</name>
</gene>
<name>A0A843XDC1_COLES</name>
<dbReference type="GO" id="GO:0009733">
    <property type="term" value="P:response to auxin"/>
    <property type="evidence" value="ECO:0007669"/>
    <property type="project" value="InterPro"/>
</dbReference>
<evidence type="ECO:0000256" key="2">
    <source>
        <dbReference type="SAM" id="MobiDB-lite"/>
    </source>
</evidence>
<evidence type="ECO:0000313" key="3">
    <source>
        <dbReference type="EMBL" id="MQM17316.1"/>
    </source>
</evidence>
<dbReference type="PANTHER" id="PTHR31374:SF29">
    <property type="entry name" value="SAUR-LIKE AUXIN-RESPONSIVE PROTEIN FAMILY"/>
    <property type="match status" value="1"/>
</dbReference>
<sequence length="381" mass="42079">MAILGCLTGSGGRYLPLGRHRHVHEGEDCTTREKLHHEREAHEPRPPKGCLAVMVGEEGEEPQRFVVPVGHLSHPLFQQLLRRAEDEHGFQHQGPITIPCPATEFRSVLQGVVHHDGRHHRHFHLFSINKHLLNNLRQHLHGGGGGGGKKDQQSSTHTPKGCLAVMVGQDGEEQRRFVVPVAYLSHPRFLQLLKEAEDEYGFHHKGAITIPCHVAEASSTATFSPLFTMAAAAAAAASTTSTTTFDRHLLNSILRHHHLHSGGGGSKREQLQQHHPQTPKGCLAVMVGREGEERQRFVVPVAYLSHPRFLRLLKEAEDEYGFDHQGAIAIPCHVADFCAVRGLIERELYSSSPHAGSGGGGGSHYHHLHHLHHNLVGCFRA</sequence>
<accession>A0A843XDC1</accession>
<dbReference type="OrthoDB" id="1026046at2759"/>
<comment type="caution">
    <text evidence="3">The sequence shown here is derived from an EMBL/GenBank/DDBJ whole genome shotgun (WGS) entry which is preliminary data.</text>
</comment>
<feature type="region of interest" description="Disordered" evidence="2">
    <location>
        <begin position="28"/>
        <end position="48"/>
    </location>
</feature>
<organism evidence="3 4">
    <name type="scientific">Colocasia esculenta</name>
    <name type="common">Wild taro</name>
    <name type="synonym">Arum esculentum</name>
    <dbReference type="NCBI Taxonomy" id="4460"/>
    <lineage>
        <taxon>Eukaryota</taxon>
        <taxon>Viridiplantae</taxon>
        <taxon>Streptophyta</taxon>
        <taxon>Embryophyta</taxon>
        <taxon>Tracheophyta</taxon>
        <taxon>Spermatophyta</taxon>
        <taxon>Magnoliopsida</taxon>
        <taxon>Liliopsida</taxon>
        <taxon>Araceae</taxon>
        <taxon>Aroideae</taxon>
        <taxon>Colocasieae</taxon>
        <taxon>Colocasia</taxon>
    </lineage>
</organism>
<protein>
    <submittedName>
        <fullName evidence="3">Uncharacterized protein</fullName>
    </submittedName>
</protein>
<evidence type="ECO:0000313" key="4">
    <source>
        <dbReference type="Proteomes" id="UP000652761"/>
    </source>
</evidence>
<feature type="region of interest" description="Disordered" evidence="2">
    <location>
        <begin position="137"/>
        <end position="158"/>
    </location>
</feature>